<dbReference type="InterPro" id="IPR012902">
    <property type="entry name" value="N_methyl_site"/>
</dbReference>
<dbReference type="AlphaFoldDB" id="A0A1X4XZ19"/>
<comment type="caution">
    <text evidence="2">The sequence shown here is derived from an EMBL/GenBank/DDBJ whole genome shotgun (WGS) entry which is preliminary data.</text>
</comment>
<feature type="transmembrane region" description="Helical" evidence="1">
    <location>
        <begin position="6"/>
        <end position="29"/>
    </location>
</feature>
<evidence type="ECO:0000256" key="1">
    <source>
        <dbReference type="SAM" id="Phobius"/>
    </source>
</evidence>
<protein>
    <recommendedName>
        <fullName evidence="4">Prepilin-type N-terminal cleavage/methylation domain-containing protein</fullName>
    </recommendedName>
</protein>
<keyword evidence="1" id="KW-1133">Transmembrane helix</keyword>
<keyword evidence="1" id="KW-0472">Membrane</keyword>
<reference evidence="2 3" key="1">
    <citation type="journal article" date="2017" name="Front. Microbiol.">
        <title>Genome Sequence of Desulfurella amilsii Strain TR1 and Comparative Genomics of Desulfurellaceae Family.</title>
        <authorList>
            <person name="Florentino A.P."/>
            <person name="Stams A.J."/>
            <person name="Sanchez-Andrea I."/>
        </authorList>
    </citation>
    <scope>NUCLEOTIDE SEQUENCE [LARGE SCALE GENOMIC DNA]</scope>
    <source>
        <strain evidence="2 3">TR1</strain>
    </source>
</reference>
<name>A0A1X4XZ19_9BACT</name>
<dbReference type="Pfam" id="PF07963">
    <property type="entry name" value="N_methyl"/>
    <property type="match status" value="1"/>
</dbReference>
<gene>
    <name evidence="2" type="ORF">DESAMIL20_391</name>
</gene>
<organism evidence="2 3">
    <name type="scientific">Desulfurella amilsii</name>
    <dbReference type="NCBI Taxonomy" id="1562698"/>
    <lineage>
        <taxon>Bacteria</taxon>
        <taxon>Pseudomonadati</taxon>
        <taxon>Campylobacterota</taxon>
        <taxon>Desulfurellia</taxon>
        <taxon>Desulfurellales</taxon>
        <taxon>Desulfurellaceae</taxon>
        <taxon>Desulfurella</taxon>
    </lineage>
</organism>
<keyword evidence="1" id="KW-0812">Transmembrane</keyword>
<dbReference type="SUPFAM" id="SSF54523">
    <property type="entry name" value="Pili subunits"/>
    <property type="match status" value="1"/>
</dbReference>
<accession>A0A1X4XZ19</accession>
<dbReference type="EMBL" id="MDSU01000005">
    <property type="protein sequence ID" value="OSS42785.1"/>
    <property type="molecule type" value="Genomic_DNA"/>
</dbReference>
<evidence type="ECO:0000313" key="3">
    <source>
        <dbReference type="Proteomes" id="UP000194141"/>
    </source>
</evidence>
<evidence type="ECO:0008006" key="4">
    <source>
        <dbReference type="Google" id="ProtNLM"/>
    </source>
</evidence>
<dbReference type="Proteomes" id="UP000194141">
    <property type="component" value="Unassembled WGS sequence"/>
</dbReference>
<dbReference type="OrthoDB" id="9949095at2"/>
<dbReference type="Gene3D" id="3.30.700.10">
    <property type="entry name" value="Glycoprotein, Type 4 Pilin"/>
    <property type="match status" value="1"/>
</dbReference>
<sequence>MEERIISAFTLLEVVLALAILAIVLSIAIPNFSQFLEDYNMSNQVDKFYSDINYTKFYCISHHVPVNINISQNQIEALTNDTNSTLIVQDNFSYPMSCSNNSVTIALNAFGIAQGSASCYIEQKNNANPNCFVIQSSRISTGRWINGICQQ</sequence>
<keyword evidence="3" id="KW-1185">Reference proteome</keyword>
<evidence type="ECO:0000313" key="2">
    <source>
        <dbReference type="EMBL" id="OSS42785.1"/>
    </source>
</evidence>
<dbReference type="RefSeq" id="WP_086033205.1">
    <property type="nucleotide sequence ID" value="NZ_MDSU01000005.1"/>
</dbReference>
<dbReference type="STRING" id="1562698.DESAMIL20_391"/>
<dbReference type="InterPro" id="IPR045584">
    <property type="entry name" value="Pilin-like"/>
</dbReference>
<dbReference type="NCBIfam" id="TIGR02532">
    <property type="entry name" value="IV_pilin_GFxxxE"/>
    <property type="match status" value="1"/>
</dbReference>
<proteinExistence type="predicted"/>